<dbReference type="AlphaFoldDB" id="A0A1M5FRC3"/>
<sequence length="195" mass="22320">MKYHRGFTLLEIMLVLVVISLGSMVVVMSLPDRSQDEVQQTAERLYQRLQLLSEDAIFSGRTYGLYIDEKKHEFRFLRLSDEGWKDLESASSIKGELTTDEGTAFRFELGGGVWNNPERLFSQESLFEDMDFPDQNEDEKPIPTPQVFILSSGDITPFSIQFWADSTPDSLWLVETSEDGILHIRTPSDQDDEAN</sequence>
<dbReference type="SUPFAM" id="SSF54523">
    <property type="entry name" value="Pili subunits"/>
    <property type="match status" value="1"/>
</dbReference>
<keyword evidence="3" id="KW-1003">Cell membrane</keyword>
<protein>
    <recommendedName>
        <fullName evidence="2">Type II secretion system protein H</fullName>
    </recommendedName>
    <alternativeName>
        <fullName evidence="9">General secretion pathway protein H</fullName>
    </alternativeName>
</protein>
<proteinExistence type="predicted"/>
<gene>
    <name evidence="11" type="ORF">SAMN02745781_03546</name>
</gene>
<evidence type="ECO:0000256" key="9">
    <source>
        <dbReference type="ARBA" id="ARBA00030775"/>
    </source>
</evidence>
<evidence type="ECO:0000256" key="8">
    <source>
        <dbReference type="ARBA" id="ARBA00023136"/>
    </source>
</evidence>
<evidence type="ECO:0000256" key="2">
    <source>
        <dbReference type="ARBA" id="ARBA00021549"/>
    </source>
</evidence>
<keyword evidence="4" id="KW-0488">Methylation</keyword>
<keyword evidence="12" id="KW-1185">Reference proteome</keyword>
<evidence type="ECO:0000313" key="12">
    <source>
        <dbReference type="Proteomes" id="UP000184159"/>
    </source>
</evidence>
<evidence type="ECO:0000256" key="10">
    <source>
        <dbReference type="SAM" id="Phobius"/>
    </source>
</evidence>
<evidence type="ECO:0000256" key="3">
    <source>
        <dbReference type="ARBA" id="ARBA00022475"/>
    </source>
</evidence>
<keyword evidence="5" id="KW-0997">Cell inner membrane</keyword>
<dbReference type="InterPro" id="IPR049875">
    <property type="entry name" value="TypeII_GspH"/>
</dbReference>
<dbReference type="InterPro" id="IPR002416">
    <property type="entry name" value="T2SS_protein-GspH"/>
</dbReference>
<dbReference type="GO" id="GO:0005886">
    <property type="term" value="C:plasma membrane"/>
    <property type="evidence" value="ECO:0007669"/>
    <property type="project" value="UniProtKB-SubCell"/>
</dbReference>
<dbReference type="GO" id="GO:0015627">
    <property type="term" value="C:type II protein secretion system complex"/>
    <property type="evidence" value="ECO:0007669"/>
    <property type="project" value="InterPro"/>
</dbReference>
<dbReference type="PROSITE" id="PS00409">
    <property type="entry name" value="PROKAR_NTER_METHYL"/>
    <property type="match status" value="1"/>
</dbReference>
<dbReference type="NCBIfam" id="TIGR02532">
    <property type="entry name" value="IV_pilin_GFxxxE"/>
    <property type="match status" value="1"/>
</dbReference>
<comment type="subcellular location">
    <subcellularLocation>
        <location evidence="1">Cell inner membrane</location>
        <topology evidence="1">Single-pass membrane protein</topology>
    </subcellularLocation>
</comment>
<accession>A0A1M5FRC3</accession>
<organism evidence="11 12">
    <name type="scientific">Vibrio gazogenes DSM 21264 = NBRC 103151</name>
    <dbReference type="NCBI Taxonomy" id="1123492"/>
    <lineage>
        <taxon>Bacteria</taxon>
        <taxon>Pseudomonadati</taxon>
        <taxon>Pseudomonadota</taxon>
        <taxon>Gammaproteobacteria</taxon>
        <taxon>Vibrionales</taxon>
        <taxon>Vibrionaceae</taxon>
        <taxon>Vibrio</taxon>
    </lineage>
</organism>
<keyword evidence="6 10" id="KW-0812">Transmembrane</keyword>
<dbReference type="InterPro" id="IPR012902">
    <property type="entry name" value="N_methyl_site"/>
</dbReference>
<evidence type="ECO:0000256" key="5">
    <source>
        <dbReference type="ARBA" id="ARBA00022519"/>
    </source>
</evidence>
<evidence type="ECO:0000313" key="11">
    <source>
        <dbReference type="EMBL" id="SHF93979.1"/>
    </source>
</evidence>
<dbReference type="Proteomes" id="UP000184159">
    <property type="component" value="Unassembled WGS sequence"/>
</dbReference>
<keyword evidence="8 10" id="KW-0472">Membrane</keyword>
<dbReference type="InterPro" id="IPR045584">
    <property type="entry name" value="Pilin-like"/>
</dbReference>
<dbReference type="EMBL" id="FQUH01000021">
    <property type="protein sequence ID" value="SHF93979.1"/>
    <property type="molecule type" value="Genomic_DNA"/>
</dbReference>
<dbReference type="NCBIfam" id="TIGR01708">
    <property type="entry name" value="typeII_sec_gspH"/>
    <property type="match status" value="1"/>
</dbReference>
<keyword evidence="7 10" id="KW-1133">Transmembrane helix</keyword>
<evidence type="ECO:0000256" key="6">
    <source>
        <dbReference type="ARBA" id="ARBA00022692"/>
    </source>
</evidence>
<dbReference type="Gene3D" id="3.55.40.10">
    <property type="entry name" value="minor pseudopilin epsh domain"/>
    <property type="match status" value="1"/>
</dbReference>
<evidence type="ECO:0000256" key="1">
    <source>
        <dbReference type="ARBA" id="ARBA00004377"/>
    </source>
</evidence>
<dbReference type="RefSeq" id="WP_072962318.1">
    <property type="nucleotide sequence ID" value="NZ_FQUH01000021.1"/>
</dbReference>
<evidence type="ECO:0000256" key="4">
    <source>
        <dbReference type="ARBA" id="ARBA00022481"/>
    </source>
</evidence>
<dbReference type="Pfam" id="PF07963">
    <property type="entry name" value="N_methyl"/>
    <property type="match status" value="1"/>
</dbReference>
<name>A0A1M5FRC3_VIBGA</name>
<feature type="transmembrane region" description="Helical" evidence="10">
    <location>
        <begin position="12"/>
        <end position="30"/>
    </location>
</feature>
<dbReference type="GO" id="GO:0015628">
    <property type="term" value="P:protein secretion by the type II secretion system"/>
    <property type="evidence" value="ECO:0007669"/>
    <property type="project" value="InterPro"/>
</dbReference>
<reference evidence="12" key="1">
    <citation type="submission" date="2016-11" db="EMBL/GenBank/DDBJ databases">
        <authorList>
            <person name="Varghese N."/>
            <person name="Submissions S."/>
        </authorList>
    </citation>
    <scope>NUCLEOTIDE SEQUENCE [LARGE SCALE GENOMIC DNA]</scope>
    <source>
        <strain evidence="12">DSM 21264</strain>
    </source>
</reference>
<dbReference type="PRINTS" id="PR00885">
    <property type="entry name" value="BCTERIALGSPH"/>
</dbReference>
<evidence type="ECO:0000256" key="7">
    <source>
        <dbReference type="ARBA" id="ARBA00022989"/>
    </source>
</evidence>